<dbReference type="EMBL" id="JABFUD020000024">
    <property type="protein sequence ID" value="KAI5060786.1"/>
    <property type="molecule type" value="Genomic_DNA"/>
</dbReference>
<dbReference type="Proteomes" id="UP000886520">
    <property type="component" value="Chromosome 24"/>
</dbReference>
<sequence length="168" mass="18557">MGLPGSSNISNDILPMLIINIAMSVGHIKHALFSFMQVIGLLSAAPGSSEASGAREFPDDHSFCSGLMLSGLSTETRQALPLTAYNPDLHVRAQVDADCSVCLQEFHKDQEDCCSFEDYPGVGFQALCDEVVQWWNDHERRALTVKYPSAIILIWSVNECRKQLRITV</sequence>
<evidence type="ECO:0000313" key="2">
    <source>
        <dbReference type="Proteomes" id="UP000886520"/>
    </source>
</evidence>
<dbReference type="AlphaFoldDB" id="A0A9D4U391"/>
<name>A0A9D4U391_ADICA</name>
<dbReference type="OrthoDB" id="8062037at2759"/>
<comment type="caution">
    <text evidence="1">The sequence shown here is derived from an EMBL/GenBank/DDBJ whole genome shotgun (WGS) entry which is preliminary data.</text>
</comment>
<evidence type="ECO:0000313" key="1">
    <source>
        <dbReference type="EMBL" id="KAI5060786.1"/>
    </source>
</evidence>
<reference evidence="1" key="1">
    <citation type="submission" date="2021-01" db="EMBL/GenBank/DDBJ databases">
        <title>Adiantum capillus-veneris genome.</title>
        <authorList>
            <person name="Fang Y."/>
            <person name="Liao Q."/>
        </authorList>
    </citation>
    <scope>NUCLEOTIDE SEQUENCE</scope>
    <source>
        <strain evidence="1">H3</strain>
        <tissue evidence="1">Leaf</tissue>
    </source>
</reference>
<keyword evidence="2" id="KW-1185">Reference proteome</keyword>
<protein>
    <submittedName>
        <fullName evidence="1">Uncharacterized protein</fullName>
    </submittedName>
</protein>
<accession>A0A9D4U391</accession>
<gene>
    <name evidence="1" type="ORF">GOP47_0025206</name>
</gene>
<organism evidence="1 2">
    <name type="scientific">Adiantum capillus-veneris</name>
    <name type="common">Maidenhair fern</name>
    <dbReference type="NCBI Taxonomy" id="13818"/>
    <lineage>
        <taxon>Eukaryota</taxon>
        <taxon>Viridiplantae</taxon>
        <taxon>Streptophyta</taxon>
        <taxon>Embryophyta</taxon>
        <taxon>Tracheophyta</taxon>
        <taxon>Polypodiopsida</taxon>
        <taxon>Polypodiidae</taxon>
        <taxon>Polypodiales</taxon>
        <taxon>Pteridineae</taxon>
        <taxon>Pteridaceae</taxon>
        <taxon>Vittarioideae</taxon>
        <taxon>Adiantum</taxon>
    </lineage>
</organism>
<proteinExistence type="predicted"/>